<name>A0AA96GT71_9BACT</name>
<sequence>MMKQTKHMIGIVSAAAVVTLVLGVGTTVVTATEPCGDFGECKALIEINATDGDIGFHFLMDGDDLNSAQINDPNGAKVFEDQAKGPLREQKLTETFAESAEPLCWDAPDAEPDDEIVTLEEFLERWTAGTYVFTGMGDQGEKSRGQTELTYELPAAPGAVMFDGSVITWMAGDDLGNCASNADLDDLVTAGVLPKHPEDVDVDAFEIVLEPDVEDGDPTGSLKFSVRVPGDIAIKAVTVPADYLASLPDDTPVKIEVGAIGGDDNATFSEADGFCVNDTGPGGCD</sequence>
<evidence type="ECO:0000313" key="1">
    <source>
        <dbReference type="EMBL" id="WNM63634.1"/>
    </source>
</evidence>
<proteinExistence type="predicted"/>
<dbReference type="EMBL" id="CP116968">
    <property type="protein sequence ID" value="WNM63634.1"/>
    <property type="molecule type" value="Genomic_DNA"/>
</dbReference>
<organism evidence="1 2">
    <name type="scientific">Candidatus Nitrospira neomarina</name>
    <dbReference type="NCBI Taxonomy" id="3020899"/>
    <lineage>
        <taxon>Bacteria</taxon>
        <taxon>Pseudomonadati</taxon>
        <taxon>Nitrospirota</taxon>
        <taxon>Nitrospiria</taxon>
        <taxon>Nitrospirales</taxon>
        <taxon>Nitrospiraceae</taxon>
        <taxon>Nitrospira</taxon>
    </lineage>
</organism>
<dbReference type="KEGG" id="nneo:PQG83_07730"/>
<protein>
    <submittedName>
        <fullName evidence="1">Uncharacterized protein</fullName>
    </submittedName>
</protein>
<dbReference type="RefSeq" id="WP_312748321.1">
    <property type="nucleotide sequence ID" value="NZ_CP116968.1"/>
</dbReference>
<reference evidence="1 2" key="1">
    <citation type="submission" date="2023-01" db="EMBL/GenBank/DDBJ databases">
        <title>Cultivation and genomic characterization of new, ubiquitous marine nitrite-oxidizing bacteria from the Nitrospirales.</title>
        <authorList>
            <person name="Mueller A.J."/>
            <person name="Daebeler A."/>
            <person name="Herbold C.W."/>
            <person name="Kirkegaard R.H."/>
            <person name="Daims H."/>
        </authorList>
    </citation>
    <scope>NUCLEOTIDE SEQUENCE [LARGE SCALE GENOMIC DNA]</scope>
    <source>
        <strain evidence="1 2">DK</strain>
    </source>
</reference>
<evidence type="ECO:0000313" key="2">
    <source>
        <dbReference type="Proteomes" id="UP001302494"/>
    </source>
</evidence>
<dbReference type="Proteomes" id="UP001302494">
    <property type="component" value="Chromosome"/>
</dbReference>
<gene>
    <name evidence="1" type="ORF">PQG83_07730</name>
</gene>
<dbReference type="AlphaFoldDB" id="A0AA96GT71"/>
<accession>A0AA96GT71</accession>
<keyword evidence="2" id="KW-1185">Reference proteome</keyword>